<feature type="transmembrane region" description="Helical" evidence="1">
    <location>
        <begin position="253"/>
        <end position="278"/>
    </location>
</feature>
<evidence type="ECO:0008006" key="4">
    <source>
        <dbReference type="Google" id="ProtNLM"/>
    </source>
</evidence>
<protein>
    <recommendedName>
        <fullName evidence="4">Integral membrane protein</fullName>
    </recommendedName>
</protein>
<dbReference type="Proteomes" id="UP000256645">
    <property type="component" value="Unassembled WGS sequence"/>
</dbReference>
<reference evidence="2 3" key="1">
    <citation type="journal article" date="2018" name="IMA Fungus">
        <title>IMA Genome-F 9: Draft genome sequence of Annulohypoxylon stygium, Aspergillus mulundensis, Berkeleyomyces basicola (syn. Thielaviopsis basicola), Ceratocystis smalleyi, two Cercospora beticola strains, Coleophoma cylindrospora, Fusarium fracticaudum, Phialophora cf. hyalina, and Morchella septimelata.</title>
        <authorList>
            <person name="Wingfield B.D."/>
            <person name="Bills G.F."/>
            <person name="Dong Y."/>
            <person name="Huang W."/>
            <person name="Nel W.J."/>
            <person name="Swalarsk-Parry B.S."/>
            <person name="Vaghefi N."/>
            <person name="Wilken P.M."/>
            <person name="An Z."/>
            <person name="de Beer Z.W."/>
            <person name="De Vos L."/>
            <person name="Chen L."/>
            <person name="Duong T.A."/>
            <person name="Gao Y."/>
            <person name="Hammerbacher A."/>
            <person name="Kikkert J.R."/>
            <person name="Li Y."/>
            <person name="Li H."/>
            <person name="Li K."/>
            <person name="Li Q."/>
            <person name="Liu X."/>
            <person name="Ma X."/>
            <person name="Naidoo K."/>
            <person name="Pethybridge S.J."/>
            <person name="Sun J."/>
            <person name="Steenkamp E.T."/>
            <person name="van der Nest M.A."/>
            <person name="van Wyk S."/>
            <person name="Wingfield M.J."/>
            <person name="Xiong C."/>
            <person name="Yue Q."/>
            <person name="Zhang X."/>
        </authorList>
    </citation>
    <scope>NUCLEOTIDE SEQUENCE [LARGE SCALE GENOMIC DNA]</scope>
    <source>
        <strain evidence="2 3">BP6252</strain>
    </source>
</reference>
<feature type="transmembrane region" description="Helical" evidence="1">
    <location>
        <begin position="20"/>
        <end position="42"/>
    </location>
</feature>
<sequence length="421" mass="48169">MRAHLRNLPIFALRLLTSPAGRALIVSVACWLVAFQYCRYAFWRNPHSAFFRSEHVYDLQYSNYRKQQALEYIADNGAEDTPQHHLASPPEICAAFVTVKREIQYVEAAIGSLLEGLTGEERENLHAYVLFANSDPTIHPTYSQPWLRKMVDSAEGYNVSVEVLDHLRELEVARNFYEKGVFDYTYALDHCYQVGSPYIVMLEDDIILADGWMAKARQALLDVEAQSHEEKRNWIYLRLFYTETSMSWQDTDFWYGHMPFTFLLAVLSTFCFLILVRINFPSSRRHLDNWTVLALSAVSTSAFVALLFMVGKYSLFPPLGVFELNKYGCCTQALVFPRPEVPALTKYLRGIGTGQTDTMIENYADQQKLGRFALAPQQAQHVGLQSSRDNTLINSQSTWAFSFETYDPQQLKAEHKALVGG</sequence>
<dbReference type="PANTHER" id="PTHR31410">
    <property type="entry name" value="TRANSMEMBRANE PROTEIN 246"/>
    <property type="match status" value="1"/>
</dbReference>
<dbReference type="CDD" id="cd22189">
    <property type="entry name" value="PGAP4-like_fungal"/>
    <property type="match status" value="1"/>
</dbReference>
<name>A0A3D8RBY6_9HELO</name>
<keyword evidence="1" id="KW-1133">Transmembrane helix</keyword>
<evidence type="ECO:0000313" key="3">
    <source>
        <dbReference type="Proteomes" id="UP000256645"/>
    </source>
</evidence>
<dbReference type="GO" id="GO:0006506">
    <property type="term" value="P:GPI anchor biosynthetic process"/>
    <property type="evidence" value="ECO:0007669"/>
    <property type="project" value="InterPro"/>
</dbReference>
<comment type="caution">
    <text evidence="2">The sequence shown here is derived from an EMBL/GenBank/DDBJ whole genome shotgun (WGS) entry which is preliminary data.</text>
</comment>
<dbReference type="InterPro" id="IPR029675">
    <property type="entry name" value="PGAP4"/>
</dbReference>
<accession>A0A3D8RBY6</accession>
<keyword evidence="1" id="KW-0472">Membrane</keyword>
<organism evidence="2 3">
    <name type="scientific">Coleophoma cylindrospora</name>
    <dbReference type="NCBI Taxonomy" id="1849047"/>
    <lineage>
        <taxon>Eukaryota</taxon>
        <taxon>Fungi</taxon>
        <taxon>Dikarya</taxon>
        <taxon>Ascomycota</taxon>
        <taxon>Pezizomycotina</taxon>
        <taxon>Leotiomycetes</taxon>
        <taxon>Helotiales</taxon>
        <taxon>Dermateaceae</taxon>
        <taxon>Coleophoma</taxon>
    </lineage>
</organism>
<keyword evidence="3" id="KW-1185">Reference proteome</keyword>
<dbReference type="PANTHER" id="PTHR31410:SF1">
    <property type="entry name" value="POST-GPI ATTACHMENT TO PROTEINS FACTOR 4"/>
    <property type="match status" value="1"/>
</dbReference>
<evidence type="ECO:0000256" key="1">
    <source>
        <dbReference type="SAM" id="Phobius"/>
    </source>
</evidence>
<keyword evidence="1" id="KW-0812">Transmembrane</keyword>
<dbReference type="EMBL" id="PDLM01000008">
    <property type="protein sequence ID" value="RDW71552.1"/>
    <property type="molecule type" value="Genomic_DNA"/>
</dbReference>
<proteinExistence type="predicted"/>
<evidence type="ECO:0000313" key="2">
    <source>
        <dbReference type="EMBL" id="RDW71552.1"/>
    </source>
</evidence>
<gene>
    <name evidence="2" type="ORF">BP6252_08115</name>
</gene>
<feature type="transmembrane region" description="Helical" evidence="1">
    <location>
        <begin position="290"/>
        <end position="310"/>
    </location>
</feature>
<dbReference type="AlphaFoldDB" id="A0A3D8RBY6"/>
<dbReference type="GO" id="GO:0000139">
    <property type="term" value="C:Golgi membrane"/>
    <property type="evidence" value="ECO:0007669"/>
    <property type="project" value="InterPro"/>
</dbReference>
<dbReference type="OrthoDB" id="2016523at2759"/>
<dbReference type="GO" id="GO:0016757">
    <property type="term" value="F:glycosyltransferase activity"/>
    <property type="evidence" value="ECO:0007669"/>
    <property type="project" value="InterPro"/>
</dbReference>